<reference evidence="10 11" key="1">
    <citation type="submission" date="2024-02" db="EMBL/GenBank/DDBJ databases">
        <title>Chromosome-level genome assembly of the Eurasian Minnow (Phoxinus phoxinus).</title>
        <authorList>
            <person name="Oriowo T.O."/>
            <person name="Martin S."/>
            <person name="Stange M."/>
            <person name="Chrysostomakis Y."/>
            <person name="Brown T."/>
            <person name="Winkler S."/>
            <person name="Kukowka S."/>
            <person name="Myers E.W."/>
            <person name="Bohne A."/>
        </authorList>
    </citation>
    <scope>NUCLEOTIDE SEQUENCE [LARGE SCALE GENOMIC DNA]</scope>
    <source>
        <strain evidence="10">ZFMK-TIS-60720</strain>
        <tissue evidence="10">Whole Organism</tissue>
    </source>
</reference>
<dbReference type="EC" id="2.7.7.102" evidence="7"/>
<comment type="catalytic activity">
    <reaction evidence="8">
        <text>DNA(n) + a 2'-deoxyribonucleoside 5'-triphosphate = DNA(n+1) + diphosphate</text>
        <dbReference type="Rhea" id="RHEA:22508"/>
        <dbReference type="Rhea" id="RHEA-COMP:17339"/>
        <dbReference type="Rhea" id="RHEA-COMP:17340"/>
        <dbReference type="ChEBI" id="CHEBI:33019"/>
        <dbReference type="ChEBI" id="CHEBI:61560"/>
        <dbReference type="ChEBI" id="CHEBI:173112"/>
        <dbReference type="EC" id="2.7.7.7"/>
    </reaction>
    <physiologicalReaction direction="left-to-right" evidence="8">
        <dbReference type="Rhea" id="RHEA:22509"/>
    </physiologicalReaction>
</comment>
<feature type="compositionally biased region" description="Polar residues" evidence="9">
    <location>
        <begin position="468"/>
        <end position="480"/>
    </location>
</feature>
<dbReference type="GO" id="GO:0009411">
    <property type="term" value="P:response to UV"/>
    <property type="evidence" value="ECO:0007669"/>
    <property type="project" value="TreeGrafter"/>
</dbReference>
<name>A0AAN9DD48_9TELE</name>
<dbReference type="GO" id="GO:0006264">
    <property type="term" value="P:mitochondrial DNA replication"/>
    <property type="evidence" value="ECO:0007669"/>
    <property type="project" value="TreeGrafter"/>
</dbReference>
<dbReference type="Pfam" id="PF03121">
    <property type="entry name" value="Herpes_UL52"/>
    <property type="match status" value="1"/>
</dbReference>
<evidence type="ECO:0000256" key="1">
    <source>
        <dbReference type="ARBA" id="ARBA00009762"/>
    </source>
</evidence>
<dbReference type="GO" id="GO:0005634">
    <property type="term" value="C:nucleus"/>
    <property type="evidence" value="ECO:0007669"/>
    <property type="project" value="TreeGrafter"/>
</dbReference>
<evidence type="ECO:0000256" key="7">
    <source>
        <dbReference type="ARBA" id="ARBA00044768"/>
    </source>
</evidence>
<dbReference type="GO" id="GO:0042276">
    <property type="term" value="P:error-prone translesion synthesis"/>
    <property type="evidence" value="ECO:0007669"/>
    <property type="project" value="InterPro"/>
</dbReference>
<evidence type="ECO:0000313" key="10">
    <source>
        <dbReference type="EMBL" id="KAK7166423.1"/>
    </source>
</evidence>
<proteinExistence type="inferred from homology"/>
<evidence type="ECO:0000256" key="3">
    <source>
        <dbReference type="ARBA" id="ARBA00022478"/>
    </source>
</evidence>
<evidence type="ECO:0000256" key="8">
    <source>
        <dbReference type="ARBA" id="ARBA00047303"/>
    </source>
</evidence>
<sequence length="524" mass="60452">MMGGKWKDRLKSLEQRASSFQSSPLCSPYKPRLSRPWQPSSVWRLFPRQNAAIGFIQHINQDVHIFSLEKEGSDAGQRIFLVTSYSELWHYYSTHIQSLMHCYEVILDGAVCKLYFDLEFHKGTNTHLDGKIMVAKLIQYVCEKLEEVYSLRCSAKDVLNLDSSTSEKFSRHLIFMLPSAAFKDNSHVGKFIHDILHPAINSLQKSNPEAPRENRDDVDGSQTKRRKFEEKDLGFLVVKSKNGQEQLFVDLGVYTKNRNFRLYKSSKLGKNAAFSVAEDNKFVPKPSNHTTKEERIFLDSLITNISFTGQRILTYDIPQKNTAGSLCSTLQRESHSADLLGEQKPSPFKEVDEFVLTLVCKDGIQGSIRRWNYFASEQLLVYDIEKFRWCHNVKRFHKSNNIMIVVDLKEEVWYQRCHDPDCRRQNFRSSSFPLPQEVCMSHLLMEDEEDQEYLTDELGNIELAKSSVPMNTSAESSSAAQPEKTEDWGEWPDDPAYLEALQEVERTTEEVPDELLLQAVTECE</sequence>
<dbReference type="PANTHER" id="PTHR31399:SF0">
    <property type="entry name" value="DNA-DIRECTED PRIMASE_POLYMERASE PROTEIN"/>
    <property type="match status" value="1"/>
</dbReference>
<keyword evidence="3" id="KW-0240">DNA-directed RNA polymerase</keyword>
<evidence type="ECO:0000256" key="5">
    <source>
        <dbReference type="ARBA" id="ARBA00026139"/>
    </source>
</evidence>
<accession>A0AAN9DD48</accession>
<dbReference type="AlphaFoldDB" id="A0AAN9DD48"/>
<organism evidence="10 11">
    <name type="scientific">Phoxinus phoxinus</name>
    <name type="common">Eurasian minnow</name>
    <dbReference type="NCBI Taxonomy" id="58324"/>
    <lineage>
        <taxon>Eukaryota</taxon>
        <taxon>Metazoa</taxon>
        <taxon>Chordata</taxon>
        <taxon>Craniata</taxon>
        <taxon>Vertebrata</taxon>
        <taxon>Euteleostomi</taxon>
        <taxon>Actinopterygii</taxon>
        <taxon>Neopterygii</taxon>
        <taxon>Teleostei</taxon>
        <taxon>Ostariophysi</taxon>
        <taxon>Cypriniformes</taxon>
        <taxon>Leuciscidae</taxon>
        <taxon>Phoxininae</taxon>
        <taxon>Phoxinus</taxon>
    </lineage>
</organism>
<feature type="region of interest" description="Disordered" evidence="9">
    <location>
        <begin position="467"/>
        <end position="494"/>
    </location>
</feature>
<dbReference type="GO" id="GO:0003887">
    <property type="term" value="F:DNA-directed DNA polymerase activity"/>
    <property type="evidence" value="ECO:0007669"/>
    <property type="project" value="UniProtKB-KW"/>
</dbReference>
<protein>
    <recommendedName>
        <fullName evidence="5">DNA-directed primase/polymerase protein</fullName>
        <ecNumber evidence="7">2.7.7.102</ecNumber>
        <ecNumber evidence="2">2.7.7.7</ecNumber>
    </recommendedName>
</protein>
<comment type="similarity">
    <text evidence="1">Belongs to the eukaryotic-type primase small subunit family.</text>
</comment>
<keyword evidence="4" id="KW-0808">Transferase</keyword>
<comment type="catalytic activity">
    <reaction evidence="6">
        <text>ssDNA + n NTP = ssDNA/pppN(pN)n-1 hybrid + (n-1) diphosphate.</text>
        <dbReference type="EC" id="2.7.7.102"/>
    </reaction>
</comment>
<keyword evidence="11" id="KW-1185">Reference proteome</keyword>
<gene>
    <name evidence="10" type="ORF">R3I93_006253</name>
</gene>
<evidence type="ECO:0000313" key="11">
    <source>
        <dbReference type="Proteomes" id="UP001364617"/>
    </source>
</evidence>
<keyword evidence="4" id="KW-0548">Nucleotidyltransferase</keyword>
<dbReference type="GO" id="GO:0003682">
    <property type="term" value="F:chromatin binding"/>
    <property type="evidence" value="ECO:0007669"/>
    <property type="project" value="TreeGrafter"/>
</dbReference>
<dbReference type="EMBL" id="JAYKXH010000006">
    <property type="protein sequence ID" value="KAK7166423.1"/>
    <property type="molecule type" value="Genomic_DNA"/>
</dbReference>
<evidence type="ECO:0000256" key="4">
    <source>
        <dbReference type="ARBA" id="ARBA00022932"/>
    </source>
</evidence>
<evidence type="ECO:0000256" key="9">
    <source>
        <dbReference type="SAM" id="MobiDB-lite"/>
    </source>
</evidence>
<dbReference type="EC" id="2.7.7.7" evidence="2"/>
<keyword evidence="3" id="KW-0804">Transcription</keyword>
<keyword evidence="4" id="KW-0239">DNA-directed DNA polymerase</keyword>
<comment type="caution">
    <text evidence="10">The sequence shown here is derived from an EMBL/GenBank/DDBJ whole genome shotgun (WGS) entry which is preliminary data.</text>
</comment>
<evidence type="ECO:0000256" key="2">
    <source>
        <dbReference type="ARBA" id="ARBA00012417"/>
    </source>
</evidence>
<dbReference type="PANTHER" id="PTHR31399">
    <property type="entry name" value="DNA-DIRECTED PRIMASE / POLYMERASE PROTEIN"/>
    <property type="match status" value="1"/>
</dbReference>
<evidence type="ECO:0000256" key="6">
    <source>
        <dbReference type="ARBA" id="ARBA00044677"/>
    </source>
</evidence>
<dbReference type="GO" id="GO:0000428">
    <property type="term" value="C:DNA-directed RNA polymerase complex"/>
    <property type="evidence" value="ECO:0007669"/>
    <property type="project" value="UniProtKB-KW"/>
</dbReference>
<feature type="region of interest" description="Disordered" evidence="9">
    <location>
        <begin position="203"/>
        <end position="225"/>
    </location>
</feature>
<dbReference type="Proteomes" id="UP001364617">
    <property type="component" value="Unassembled WGS sequence"/>
</dbReference>
<dbReference type="GO" id="GO:0031297">
    <property type="term" value="P:replication fork processing"/>
    <property type="evidence" value="ECO:0007669"/>
    <property type="project" value="TreeGrafter"/>
</dbReference>
<dbReference type="GO" id="GO:0005759">
    <property type="term" value="C:mitochondrial matrix"/>
    <property type="evidence" value="ECO:0007669"/>
    <property type="project" value="TreeGrafter"/>
</dbReference>
<dbReference type="InterPro" id="IPR044917">
    <property type="entry name" value="PRIMPOL"/>
</dbReference>